<dbReference type="Pfam" id="PF01381">
    <property type="entry name" value="HTH_3"/>
    <property type="match status" value="1"/>
</dbReference>
<dbReference type="Gene3D" id="2.60.120.10">
    <property type="entry name" value="Jelly Rolls"/>
    <property type="match status" value="1"/>
</dbReference>
<dbReference type="SUPFAM" id="SSF47413">
    <property type="entry name" value="lambda repressor-like DNA-binding domains"/>
    <property type="match status" value="1"/>
</dbReference>
<dbReference type="RefSeq" id="WP_179513998.1">
    <property type="nucleotide sequence ID" value="NZ_JANFAV010000002.1"/>
</dbReference>
<evidence type="ECO:0000313" key="4">
    <source>
        <dbReference type="Proteomes" id="UP001165565"/>
    </source>
</evidence>
<comment type="caution">
    <text evidence="3">The sequence shown here is derived from an EMBL/GenBank/DDBJ whole genome shotgun (WGS) entry which is preliminary data.</text>
</comment>
<dbReference type="GO" id="GO:0005829">
    <property type="term" value="C:cytosol"/>
    <property type="evidence" value="ECO:0007669"/>
    <property type="project" value="TreeGrafter"/>
</dbReference>
<dbReference type="EMBL" id="JANFAV010000002">
    <property type="protein sequence ID" value="MCW6533884.1"/>
    <property type="molecule type" value="Genomic_DNA"/>
</dbReference>
<dbReference type="AlphaFoldDB" id="A0AA42CP20"/>
<dbReference type="InterPro" id="IPR050807">
    <property type="entry name" value="TransReg_Diox_bact_type"/>
</dbReference>
<dbReference type="CDD" id="cd02209">
    <property type="entry name" value="cupin_XRE_C"/>
    <property type="match status" value="1"/>
</dbReference>
<dbReference type="InterPro" id="IPR013096">
    <property type="entry name" value="Cupin_2"/>
</dbReference>
<evidence type="ECO:0000256" key="1">
    <source>
        <dbReference type="ARBA" id="ARBA00023125"/>
    </source>
</evidence>
<dbReference type="Proteomes" id="UP001165565">
    <property type="component" value="Unassembled WGS sequence"/>
</dbReference>
<keyword evidence="1" id="KW-0238">DNA-binding</keyword>
<accession>A0AA42CP20</accession>
<feature type="domain" description="HTH cro/C1-type" evidence="2">
    <location>
        <begin position="10"/>
        <end position="64"/>
    </location>
</feature>
<dbReference type="GO" id="GO:0003700">
    <property type="term" value="F:DNA-binding transcription factor activity"/>
    <property type="evidence" value="ECO:0007669"/>
    <property type="project" value="TreeGrafter"/>
</dbReference>
<keyword evidence="4" id="KW-1185">Reference proteome</keyword>
<dbReference type="Pfam" id="PF07883">
    <property type="entry name" value="Cupin_2"/>
    <property type="match status" value="1"/>
</dbReference>
<dbReference type="Gene3D" id="1.10.260.40">
    <property type="entry name" value="lambda repressor-like DNA-binding domains"/>
    <property type="match status" value="1"/>
</dbReference>
<dbReference type="InterPro" id="IPR001387">
    <property type="entry name" value="Cro/C1-type_HTH"/>
</dbReference>
<dbReference type="PROSITE" id="PS50943">
    <property type="entry name" value="HTH_CROC1"/>
    <property type="match status" value="1"/>
</dbReference>
<dbReference type="SUPFAM" id="SSF51182">
    <property type="entry name" value="RmlC-like cupins"/>
    <property type="match status" value="1"/>
</dbReference>
<protein>
    <submittedName>
        <fullName evidence="3">Cupin domain-containing protein</fullName>
    </submittedName>
</protein>
<evidence type="ECO:0000259" key="2">
    <source>
        <dbReference type="PROSITE" id="PS50943"/>
    </source>
</evidence>
<dbReference type="PANTHER" id="PTHR46797">
    <property type="entry name" value="HTH-TYPE TRANSCRIPTIONAL REGULATOR"/>
    <property type="match status" value="1"/>
</dbReference>
<dbReference type="InterPro" id="IPR014710">
    <property type="entry name" value="RmlC-like_jellyroll"/>
</dbReference>
<name>A0AA42CP20_9SPHN</name>
<organism evidence="3 4">
    <name type="scientific">Sphingomonas lycopersici</name>
    <dbReference type="NCBI Taxonomy" id="2951807"/>
    <lineage>
        <taxon>Bacteria</taxon>
        <taxon>Pseudomonadati</taxon>
        <taxon>Pseudomonadota</taxon>
        <taxon>Alphaproteobacteria</taxon>
        <taxon>Sphingomonadales</taxon>
        <taxon>Sphingomonadaceae</taxon>
        <taxon>Sphingomonas</taxon>
    </lineage>
</organism>
<reference evidence="3" key="1">
    <citation type="submission" date="2022-06" db="EMBL/GenBank/DDBJ databases">
        <title>Sphingomonas sp. nov. isolated from rhizosphere soil of tomato.</title>
        <authorList>
            <person name="Dong H."/>
            <person name="Gao R."/>
        </authorList>
    </citation>
    <scope>NUCLEOTIDE SEQUENCE</scope>
    <source>
        <strain evidence="3">MMSM24</strain>
    </source>
</reference>
<sequence length="183" mass="19865">MDDLDIGGRLKQVRERAGLSQRALAKRAGITNSTVSLIEANSTNPSVGALKRILEAIPIGLAEFFALELPEKPTFFYRACDLVEIGKGPISYRQVGRTMAGKRLQMLWECYQPGSDTGRIPLTHEGEECGLVIAGQLEVTVDGARQVLSAGDAYAFESLRPHRFRCIGDVPARVVSACTPASF</sequence>
<evidence type="ECO:0000313" key="3">
    <source>
        <dbReference type="EMBL" id="MCW6533884.1"/>
    </source>
</evidence>
<dbReference type="GO" id="GO:0003677">
    <property type="term" value="F:DNA binding"/>
    <property type="evidence" value="ECO:0007669"/>
    <property type="project" value="UniProtKB-KW"/>
</dbReference>
<gene>
    <name evidence="3" type="ORF">NEE01_03720</name>
</gene>
<dbReference type="InterPro" id="IPR010982">
    <property type="entry name" value="Lambda_DNA-bd_dom_sf"/>
</dbReference>
<dbReference type="CDD" id="cd00093">
    <property type="entry name" value="HTH_XRE"/>
    <property type="match status" value="1"/>
</dbReference>
<proteinExistence type="predicted"/>
<dbReference type="SMART" id="SM00530">
    <property type="entry name" value="HTH_XRE"/>
    <property type="match status" value="1"/>
</dbReference>
<dbReference type="InterPro" id="IPR011051">
    <property type="entry name" value="RmlC_Cupin_sf"/>
</dbReference>
<dbReference type="PANTHER" id="PTHR46797:SF11">
    <property type="entry name" value="HTH-TYPE TRANSCRIPTIONAL REGULATOR PUUR"/>
    <property type="match status" value="1"/>
</dbReference>